<gene>
    <name evidence="5" type="ORF">OSH00_04375</name>
</gene>
<dbReference type="Proteomes" id="UP001146019">
    <property type="component" value="Unassembled WGS sequence"/>
</dbReference>
<comment type="caution">
    <text evidence="5">The sequence shown here is derived from an EMBL/GenBank/DDBJ whole genome shotgun (WGS) entry which is preliminary data.</text>
</comment>
<evidence type="ECO:0000256" key="2">
    <source>
        <dbReference type="ARBA" id="ARBA00023315"/>
    </source>
</evidence>
<dbReference type="SUPFAM" id="SSF55729">
    <property type="entry name" value="Acyl-CoA N-acyltransferases (Nat)"/>
    <property type="match status" value="1"/>
</dbReference>
<accession>A0A9X3IGN5</accession>
<dbReference type="InterPro" id="IPR051531">
    <property type="entry name" value="N-acetyltransferase"/>
</dbReference>
<evidence type="ECO:0000256" key="3">
    <source>
        <dbReference type="ARBA" id="ARBA00038502"/>
    </source>
</evidence>
<dbReference type="RefSeq" id="WP_266129416.1">
    <property type="nucleotide sequence ID" value="NZ_JAPKMY010000002.1"/>
</dbReference>
<evidence type="ECO:0000259" key="4">
    <source>
        <dbReference type="Pfam" id="PF13302"/>
    </source>
</evidence>
<dbReference type="Pfam" id="PF13302">
    <property type="entry name" value="Acetyltransf_3"/>
    <property type="match status" value="1"/>
</dbReference>
<keyword evidence="1" id="KW-0808">Transferase</keyword>
<organism evidence="5 6">
    <name type="scientific">Acinetobacter nematophilus</name>
    <dbReference type="NCBI Taxonomy" id="2994642"/>
    <lineage>
        <taxon>Bacteria</taxon>
        <taxon>Pseudomonadati</taxon>
        <taxon>Pseudomonadota</taxon>
        <taxon>Gammaproteobacteria</taxon>
        <taxon>Moraxellales</taxon>
        <taxon>Moraxellaceae</taxon>
        <taxon>Acinetobacter</taxon>
    </lineage>
</organism>
<dbReference type="InterPro" id="IPR016181">
    <property type="entry name" value="Acyl_CoA_acyltransferase"/>
</dbReference>
<comment type="similarity">
    <text evidence="3">Belongs to the acetyltransferase family. RimJ subfamily.</text>
</comment>
<proteinExistence type="inferred from homology"/>
<dbReference type="EMBL" id="JAPKMY010000002">
    <property type="protein sequence ID" value="MCX5466975.1"/>
    <property type="molecule type" value="Genomic_DNA"/>
</dbReference>
<evidence type="ECO:0000256" key="1">
    <source>
        <dbReference type="ARBA" id="ARBA00022679"/>
    </source>
</evidence>
<dbReference type="GO" id="GO:0016747">
    <property type="term" value="F:acyltransferase activity, transferring groups other than amino-acyl groups"/>
    <property type="evidence" value="ECO:0007669"/>
    <property type="project" value="InterPro"/>
</dbReference>
<sequence>MQFKIENDQIVMQIIQTSDAHDLFSAIQNTLTELRKFPASLVWALEEPNLQASKAFCQSRLIALLNQENFVFIIRLNASNDFLGVMDIHDIDWQLNTASIGFWGNAKFKQKGYMTQALRLFIHTLFLKWNFVVLNAYVDVENLPARRLCEKNGFLLKNIEYDSVKNPVDGSFRDICHYQIER</sequence>
<name>A0A9X3IGN5_9GAMM</name>
<protein>
    <submittedName>
        <fullName evidence="5">GNAT family protein</fullName>
    </submittedName>
</protein>
<dbReference type="PANTHER" id="PTHR43792">
    <property type="entry name" value="GNAT FAMILY, PUTATIVE (AFU_ORTHOLOGUE AFUA_3G00765)-RELATED-RELATED"/>
    <property type="match status" value="1"/>
</dbReference>
<keyword evidence="2" id="KW-0012">Acyltransferase</keyword>
<dbReference type="Gene3D" id="3.40.630.30">
    <property type="match status" value="1"/>
</dbReference>
<reference evidence="5" key="1">
    <citation type="submission" date="2022-11" db="EMBL/GenBank/DDBJ databases">
        <title>Biodiversity and phylogenetic relationships of bacteria.</title>
        <authorList>
            <person name="Machado R.A.R."/>
            <person name="Bhat A."/>
            <person name="Loulou A."/>
            <person name="Kallel S."/>
        </authorList>
    </citation>
    <scope>NUCLEOTIDE SEQUENCE</scope>
    <source>
        <strain evidence="5">A-IN1</strain>
    </source>
</reference>
<dbReference type="InterPro" id="IPR000182">
    <property type="entry name" value="GNAT_dom"/>
</dbReference>
<evidence type="ECO:0000313" key="5">
    <source>
        <dbReference type="EMBL" id="MCX5466975.1"/>
    </source>
</evidence>
<feature type="domain" description="N-acetyltransferase" evidence="4">
    <location>
        <begin position="15"/>
        <end position="154"/>
    </location>
</feature>
<keyword evidence="6" id="KW-1185">Reference proteome</keyword>
<evidence type="ECO:0000313" key="6">
    <source>
        <dbReference type="Proteomes" id="UP001146019"/>
    </source>
</evidence>
<dbReference type="AlphaFoldDB" id="A0A9X3IGN5"/>
<dbReference type="PANTHER" id="PTHR43792:SF8">
    <property type="entry name" value="[RIBOSOMAL PROTEIN US5]-ALANINE N-ACETYLTRANSFERASE"/>
    <property type="match status" value="1"/>
</dbReference>